<evidence type="ECO:0000313" key="2">
    <source>
        <dbReference type="EMBL" id="CEL61114.1"/>
    </source>
</evidence>
<feature type="compositionally biased region" description="Polar residues" evidence="1">
    <location>
        <begin position="156"/>
        <end position="166"/>
    </location>
</feature>
<organism evidence="2 3">
    <name type="scientific">Thanatephorus cucumeris (strain AG1-IB / isolate 7/3/14)</name>
    <name type="common">Lettuce bottom rot fungus</name>
    <name type="synonym">Rhizoctonia solani</name>
    <dbReference type="NCBI Taxonomy" id="1108050"/>
    <lineage>
        <taxon>Eukaryota</taxon>
        <taxon>Fungi</taxon>
        <taxon>Dikarya</taxon>
        <taxon>Basidiomycota</taxon>
        <taxon>Agaricomycotina</taxon>
        <taxon>Agaricomycetes</taxon>
        <taxon>Cantharellales</taxon>
        <taxon>Ceratobasidiaceae</taxon>
        <taxon>Rhizoctonia</taxon>
        <taxon>Rhizoctonia solani AG-1</taxon>
    </lineage>
</organism>
<dbReference type="InterPro" id="IPR011990">
    <property type="entry name" value="TPR-like_helical_dom_sf"/>
</dbReference>
<protein>
    <recommendedName>
        <fullName evidence="4">Tetratricopeptide repeat protein</fullName>
    </recommendedName>
</protein>
<evidence type="ECO:0000313" key="3">
    <source>
        <dbReference type="Proteomes" id="UP000059188"/>
    </source>
</evidence>
<reference evidence="2 3" key="1">
    <citation type="submission" date="2014-11" db="EMBL/GenBank/DDBJ databases">
        <authorList>
            <person name="Wibberg Daniel"/>
        </authorList>
    </citation>
    <scope>NUCLEOTIDE SEQUENCE [LARGE SCALE GENOMIC DNA]</scope>
    <source>
        <strain evidence="2">Rhizoctonia solani AG1-IB 7/3/14</strain>
    </source>
</reference>
<dbReference type="Proteomes" id="UP000059188">
    <property type="component" value="Unassembled WGS sequence"/>
</dbReference>
<feature type="compositionally biased region" description="Polar residues" evidence="1">
    <location>
        <begin position="117"/>
        <end position="126"/>
    </location>
</feature>
<feature type="compositionally biased region" description="Pro residues" evidence="1">
    <location>
        <begin position="20"/>
        <end position="29"/>
    </location>
</feature>
<dbReference type="Gene3D" id="1.25.40.10">
    <property type="entry name" value="Tetratricopeptide repeat domain"/>
    <property type="match status" value="2"/>
</dbReference>
<evidence type="ECO:0008006" key="4">
    <source>
        <dbReference type="Google" id="ProtNLM"/>
    </source>
</evidence>
<sequence>MSGPGRFSLWDDDEEEAPQDPAPQDPTPQNPALQNPASQNPTPRSSVPEITIPDRSVSETPETETPDAETPVPGAFLFDAPAANPVIPPPIPEELSQGATPSRSNTPAQSVHLVPSGPSNTSNTPAVINELGDNVDSNSGHSVSEVPPEVRPMTLNGASTDSSQNASIATTPAVDEPNHLLDLIDASLPALALTPTPETHGQGQTPAALNPVSNFNNTTVSSANVQPLIRTNPILASIIGQPGDSAREASLSSFYEPPAGANEMPPEERGAFAADAFLSTGNLEAARHAITDLRTALNAGADVPLAQKAQVAEMLSSVLSQRFDHYGDIDDMEQAVETQTRLAALSLEEGADPELRAKSHGGLGRTMAAQFSHTADPDDAELAITHLDQALRLTPPGHVDRPTVLADFARIELAQYARSDDHNYLEKALARCEEALNSIPQDTPERTPLSGLLGGALLSRFERTHSSEDIARAVEFLEFAVIHTPRGNPERPKRMRSYGDAIMMRAVGQNDFASLNAAIDIHGAALELLTPEHAAYPAVTGSLAKAFHARYRGTGNIQDLDRAIEHLKTTVEYTPFTDPDHARITDLLGKSFMTKYRTAVQPPRSQYLDYAITLHRQAVALTPREHRHYAGRLESLGKAYSKRYRSQLRRNSIQPNDLQQAERCLTEAMEREPSRAERILHELGKLNQ</sequence>
<dbReference type="STRING" id="1108050.A0A0B7FW86"/>
<gene>
    <name evidence="2" type="ORF">RSOLAG1IB_09765</name>
</gene>
<feature type="compositionally biased region" description="Polar residues" evidence="1">
    <location>
        <begin position="97"/>
        <end position="109"/>
    </location>
</feature>
<feature type="compositionally biased region" description="Polar residues" evidence="1">
    <location>
        <begin position="33"/>
        <end position="45"/>
    </location>
</feature>
<proteinExistence type="predicted"/>
<dbReference type="OrthoDB" id="3217196at2759"/>
<feature type="region of interest" description="Disordered" evidence="1">
    <location>
        <begin position="1"/>
        <end position="166"/>
    </location>
</feature>
<evidence type="ECO:0000256" key="1">
    <source>
        <dbReference type="SAM" id="MobiDB-lite"/>
    </source>
</evidence>
<keyword evidence="3" id="KW-1185">Reference proteome</keyword>
<name>A0A0B7FW86_THACB</name>
<dbReference type="AlphaFoldDB" id="A0A0B7FW86"/>
<dbReference type="EMBL" id="LN679149">
    <property type="protein sequence ID" value="CEL61114.1"/>
    <property type="molecule type" value="Genomic_DNA"/>
</dbReference>
<accession>A0A0B7FW86</accession>